<dbReference type="Proteomes" id="UP000746690">
    <property type="component" value="Unassembled WGS sequence"/>
</dbReference>
<keyword evidence="2" id="KW-1185">Reference proteome</keyword>
<evidence type="ECO:0000313" key="2">
    <source>
        <dbReference type="Proteomes" id="UP000746690"/>
    </source>
</evidence>
<evidence type="ECO:0000313" key="1">
    <source>
        <dbReference type="EMBL" id="NMH89235.1"/>
    </source>
</evidence>
<protein>
    <submittedName>
        <fullName evidence="1">DUF1330 domain-containing protein</fullName>
    </submittedName>
</protein>
<dbReference type="EMBL" id="JABBHF010000011">
    <property type="protein sequence ID" value="NMH89235.1"/>
    <property type="molecule type" value="Genomic_DNA"/>
</dbReference>
<reference evidence="1 2" key="1">
    <citation type="submission" date="2020-04" db="EMBL/GenBank/DDBJ databases">
        <title>A Flavivirga sp. nov.</title>
        <authorList>
            <person name="Sun X."/>
        </authorList>
    </citation>
    <scope>NUCLEOTIDE SEQUENCE [LARGE SCALE GENOMIC DNA]</scope>
    <source>
        <strain evidence="1 2">Y03</strain>
    </source>
</reference>
<accession>A0ABX1S053</accession>
<proteinExistence type="predicted"/>
<dbReference type="InterPro" id="IPR011008">
    <property type="entry name" value="Dimeric_a/b-barrel"/>
</dbReference>
<organism evidence="1 2">
    <name type="scientific">Flavivirga algicola</name>
    <dbReference type="NCBI Taxonomy" id="2729136"/>
    <lineage>
        <taxon>Bacteria</taxon>
        <taxon>Pseudomonadati</taxon>
        <taxon>Bacteroidota</taxon>
        <taxon>Flavobacteriia</taxon>
        <taxon>Flavobacteriales</taxon>
        <taxon>Flavobacteriaceae</taxon>
        <taxon>Flavivirga</taxon>
    </lineage>
</organism>
<dbReference type="Gene3D" id="3.30.70.100">
    <property type="match status" value="1"/>
</dbReference>
<sequence>MVYLTVLLFIKKGKEDVFNEYEALVLPIIKDYNGKLIYRVRPTQDNFISSEDELPYEIHFISFETNGDFLNFINDNKRKRFEKLKVDAIKSTFITKGEKL</sequence>
<gene>
    <name evidence="1" type="ORF">HHX25_17110</name>
</gene>
<dbReference type="RefSeq" id="WP_169676036.1">
    <property type="nucleotide sequence ID" value="NZ_JABBHF010000011.1"/>
</dbReference>
<comment type="caution">
    <text evidence="1">The sequence shown here is derived from an EMBL/GenBank/DDBJ whole genome shotgun (WGS) entry which is preliminary data.</text>
</comment>
<dbReference type="SUPFAM" id="SSF54909">
    <property type="entry name" value="Dimeric alpha+beta barrel"/>
    <property type="match status" value="1"/>
</dbReference>
<name>A0ABX1S053_9FLAO</name>